<dbReference type="CDD" id="cd02440">
    <property type="entry name" value="AdoMet_MTases"/>
    <property type="match status" value="1"/>
</dbReference>
<dbReference type="Pfam" id="PF13649">
    <property type="entry name" value="Methyltransf_25"/>
    <property type="match status" value="1"/>
</dbReference>
<reference evidence="2 3" key="1">
    <citation type="submission" date="2019-09" db="EMBL/GenBank/DDBJ databases">
        <title>Screening of Novel Bioactive Compounds from Soil-Associated.</title>
        <authorList>
            <person name="Zhao S."/>
        </authorList>
    </citation>
    <scope>NUCLEOTIDE SEQUENCE [LARGE SCALE GENOMIC DNA]</scope>
    <source>
        <strain evidence="2 3">HIT-DPA4</strain>
    </source>
</reference>
<proteinExistence type="predicted"/>
<gene>
    <name evidence="2" type="ORF">F7R91_29125</name>
</gene>
<dbReference type="EMBL" id="VZRB01000024">
    <property type="protein sequence ID" value="KAB1142557.1"/>
    <property type="molecule type" value="Genomic_DNA"/>
</dbReference>
<dbReference type="RefSeq" id="WP_150953293.1">
    <property type="nucleotide sequence ID" value="NZ_VZRB01000024.1"/>
</dbReference>
<evidence type="ECO:0000313" key="3">
    <source>
        <dbReference type="Proteomes" id="UP000442707"/>
    </source>
</evidence>
<sequence>MALGRLLHGAPHADTPGQTIGPARTYEAFVEVFFAGQRRRAYTRLVELSGARTGDRVLDVGCGTGYLTRLVAKAVGPAGQAVGVDPSPTVIEYARKKSHGAACAYETGVAEALQAPDGSFDVVVTSLAIHHIPAELRPAAMGEMFRVLRPGGRLLLADFRPPRSRVVRHLVGSLTGPAMEHNPVDELDRLAAQAGFAVRGRGDVHPWLRYVHAVRPEVAR</sequence>
<dbReference type="PANTHER" id="PTHR42912:SF93">
    <property type="entry name" value="N6-ADENOSINE-METHYLTRANSFERASE TMT1A"/>
    <property type="match status" value="1"/>
</dbReference>
<dbReference type="GO" id="GO:0032259">
    <property type="term" value="P:methylation"/>
    <property type="evidence" value="ECO:0007669"/>
    <property type="project" value="UniProtKB-KW"/>
</dbReference>
<evidence type="ECO:0000313" key="2">
    <source>
        <dbReference type="EMBL" id="KAB1142557.1"/>
    </source>
</evidence>
<feature type="domain" description="Methyltransferase" evidence="1">
    <location>
        <begin position="57"/>
        <end position="152"/>
    </location>
</feature>
<dbReference type="Gene3D" id="3.40.50.150">
    <property type="entry name" value="Vaccinia Virus protein VP39"/>
    <property type="match status" value="1"/>
</dbReference>
<name>A0A6H9UVF7_9ACTN</name>
<dbReference type="Proteomes" id="UP000442707">
    <property type="component" value="Unassembled WGS sequence"/>
</dbReference>
<protein>
    <submittedName>
        <fullName evidence="2">Methyltransferase domain-containing protein</fullName>
    </submittedName>
</protein>
<dbReference type="PANTHER" id="PTHR42912">
    <property type="entry name" value="METHYLTRANSFERASE"/>
    <property type="match status" value="1"/>
</dbReference>
<dbReference type="GO" id="GO:0008168">
    <property type="term" value="F:methyltransferase activity"/>
    <property type="evidence" value="ECO:0007669"/>
    <property type="project" value="UniProtKB-KW"/>
</dbReference>
<evidence type="ECO:0000259" key="1">
    <source>
        <dbReference type="Pfam" id="PF13649"/>
    </source>
</evidence>
<keyword evidence="2" id="KW-0808">Transferase</keyword>
<dbReference type="InterPro" id="IPR050508">
    <property type="entry name" value="Methyltransf_Superfamily"/>
</dbReference>
<comment type="caution">
    <text evidence="2">The sequence shown here is derived from an EMBL/GenBank/DDBJ whole genome shotgun (WGS) entry which is preliminary data.</text>
</comment>
<dbReference type="SUPFAM" id="SSF53335">
    <property type="entry name" value="S-adenosyl-L-methionine-dependent methyltransferases"/>
    <property type="match status" value="1"/>
</dbReference>
<keyword evidence="2" id="KW-0489">Methyltransferase</keyword>
<organism evidence="2 3">
    <name type="scientific">Streptomyces luteolifulvus</name>
    <dbReference type="NCBI Taxonomy" id="2615112"/>
    <lineage>
        <taxon>Bacteria</taxon>
        <taxon>Bacillati</taxon>
        <taxon>Actinomycetota</taxon>
        <taxon>Actinomycetes</taxon>
        <taxon>Kitasatosporales</taxon>
        <taxon>Streptomycetaceae</taxon>
        <taxon>Streptomyces</taxon>
    </lineage>
</organism>
<dbReference type="InterPro" id="IPR029063">
    <property type="entry name" value="SAM-dependent_MTases_sf"/>
</dbReference>
<dbReference type="InterPro" id="IPR041698">
    <property type="entry name" value="Methyltransf_25"/>
</dbReference>
<accession>A0A6H9UVF7</accession>
<keyword evidence="3" id="KW-1185">Reference proteome</keyword>
<dbReference type="AlphaFoldDB" id="A0A6H9UVF7"/>